<keyword evidence="2" id="KW-1185">Reference proteome</keyword>
<protein>
    <recommendedName>
        <fullName evidence="3">Lipoprotein</fullName>
    </recommendedName>
</protein>
<dbReference type="AlphaFoldDB" id="W4VQB4"/>
<dbReference type="eggNOG" id="ENOG50305Y1">
    <property type="taxonomic scope" value="Bacteria"/>
</dbReference>
<reference evidence="1 2" key="1">
    <citation type="journal article" date="2014" name="Genome Announc.">
        <title>Draft Genome Sequence of the Boron-Tolerant and Moderately Halotolerant Bacterium Gracilibacillus boraciitolerans JCM 21714T.</title>
        <authorList>
            <person name="Ahmed I."/>
            <person name="Oshima K."/>
            <person name="Suda W."/>
            <person name="Kitamura K."/>
            <person name="Iida T."/>
            <person name="Ohmori Y."/>
            <person name="Fujiwara T."/>
            <person name="Hattori M."/>
            <person name="Ohkuma M."/>
        </authorList>
    </citation>
    <scope>NUCLEOTIDE SEQUENCE [LARGE SCALE GENOMIC DNA]</scope>
    <source>
        <strain evidence="1 2">JCM 21714</strain>
    </source>
</reference>
<accession>W4VQB4</accession>
<dbReference type="PROSITE" id="PS51257">
    <property type="entry name" value="PROKAR_LIPOPROTEIN"/>
    <property type="match status" value="1"/>
</dbReference>
<gene>
    <name evidence="1" type="ORF">JCM21714_4119</name>
</gene>
<evidence type="ECO:0008006" key="3">
    <source>
        <dbReference type="Google" id="ProtNLM"/>
    </source>
</evidence>
<sequence length="311" mass="35618">MLHKNNIIAIVILSALLLGGCNWMSEVSPSNQNDNEEIDKKETDDLYVPVQEYTGEEYTLPNGKETDRIANENRREIEKAIKSFFKEDYKTEVKVHNIVGNVDGGATVFVESVGKPHFYTYAIIPISKNTEEIRMNDIFTESGQVERAIMAGVYGMVNENEFQNLTDLIDDVKKAYNVTGINKKAVPIGANRYSNEYYFVSIRKKDNFEIILENYLDNPRRDKENWSQLINMENIKPDEIKISIKLYMEEEGVEPSEEAFNYLVKKIEQADNLPKGLYSVRLHDNNINIKSASGSKENSLKRANPNDIVKE</sequence>
<name>W4VQB4_9BACI</name>
<evidence type="ECO:0000313" key="2">
    <source>
        <dbReference type="Proteomes" id="UP000019102"/>
    </source>
</evidence>
<dbReference type="InterPro" id="IPR012873">
    <property type="entry name" value="DUF1672"/>
</dbReference>
<dbReference type="EMBL" id="BAVS01000034">
    <property type="protein sequence ID" value="GAE94919.1"/>
    <property type="molecule type" value="Genomic_DNA"/>
</dbReference>
<organism evidence="1 2">
    <name type="scientific">Gracilibacillus boraciitolerans JCM 21714</name>
    <dbReference type="NCBI Taxonomy" id="1298598"/>
    <lineage>
        <taxon>Bacteria</taxon>
        <taxon>Bacillati</taxon>
        <taxon>Bacillota</taxon>
        <taxon>Bacilli</taxon>
        <taxon>Bacillales</taxon>
        <taxon>Bacillaceae</taxon>
        <taxon>Gracilibacillus</taxon>
    </lineage>
</organism>
<evidence type="ECO:0000313" key="1">
    <source>
        <dbReference type="EMBL" id="GAE94919.1"/>
    </source>
</evidence>
<proteinExistence type="predicted"/>
<dbReference type="Proteomes" id="UP000019102">
    <property type="component" value="Unassembled WGS sequence"/>
</dbReference>
<dbReference type="STRING" id="1298598.JCM21714_4119"/>
<dbReference type="OrthoDB" id="2360336at2"/>
<dbReference type="RefSeq" id="WP_035725600.1">
    <property type="nucleotide sequence ID" value="NZ_BAVS01000034.1"/>
</dbReference>
<dbReference type="Pfam" id="PF07901">
    <property type="entry name" value="DUF1672"/>
    <property type="match status" value="1"/>
</dbReference>
<comment type="caution">
    <text evidence="1">The sequence shown here is derived from an EMBL/GenBank/DDBJ whole genome shotgun (WGS) entry which is preliminary data.</text>
</comment>